<protein>
    <recommendedName>
        <fullName evidence="1">BTB domain-containing protein</fullName>
    </recommendedName>
</protein>
<dbReference type="InterPro" id="IPR000210">
    <property type="entry name" value="BTB/POZ_dom"/>
</dbReference>
<dbReference type="Pfam" id="PF00651">
    <property type="entry name" value="BTB"/>
    <property type="match status" value="1"/>
</dbReference>
<proteinExistence type="predicted"/>
<dbReference type="SUPFAM" id="SSF54695">
    <property type="entry name" value="POZ domain"/>
    <property type="match status" value="1"/>
</dbReference>
<dbReference type="CDD" id="cd18186">
    <property type="entry name" value="BTB_POZ_ZBTB_KLHL-like"/>
    <property type="match status" value="1"/>
</dbReference>
<evidence type="ECO:0000313" key="2">
    <source>
        <dbReference type="EMBL" id="KAK7713708.1"/>
    </source>
</evidence>
<sequence length="397" mass="45041">MSHLEGEGSLANSDIRLLESGDLADATIVCGDRTWKVHKLILSSRNKWFKKAFFGDFAELQEAASSKIEFQEQDPDLIDAMLRFIYSTGKNQENKTFVSESGSETLTFKTDIDIPKLQDGIDTPALCVRIFRLGDFFLINDLKTKATTELNAHLYENLFFFFDFKPSDGQTPKWLTEIVHGLDEAYKDRSTESMSEILIEFVYIIKEHLFRHAEAVALLDKIPEMGRDLMKIYVTTELVKPSRAHGYWPGIPVYAAVRYPTHAYEPSNATLGAAGSTQAPCLLQRRYGLDCDKFPFEATHPATNAALRELLWITPQSSRIDQLAGDPESNIVRARVKVKHGNYEVLIVRFHGPEDARRFFEGYIKAWPGIKQKVRSNADLTEEIRKNIAKVAAQRIS</sequence>
<dbReference type="SMART" id="SM00225">
    <property type="entry name" value="BTB"/>
    <property type="match status" value="1"/>
</dbReference>
<evidence type="ECO:0000313" key="3">
    <source>
        <dbReference type="Proteomes" id="UP001430848"/>
    </source>
</evidence>
<dbReference type="EMBL" id="JAKNSF020000124">
    <property type="protein sequence ID" value="KAK7713708.1"/>
    <property type="molecule type" value="Genomic_DNA"/>
</dbReference>
<dbReference type="Gene3D" id="3.30.710.10">
    <property type="entry name" value="Potassium Channel Kv1.1, Chain A"/>
    <property type="match status" value="1"/>
</dbReference>
<evidence type="ECO:0000259" key="1">
    <source>
        <dbReference type="PROSITE" id="PS50097"/>
    </source>
</evidence>
<dbReference type="Proteomes" id="UP001430848">
    <property type="component" value="Unassembled WGS sequence"/>
</dbReference>
<reference evidence="2 3" key="1">
    <citation type="submission" date="2024-02" db="EMBL/GenBank/DDBJ databases">
        <title>De novo assembly and annotation of 12 fungi associated with fruit tree decline syndrome in Ontario, Canada.</title>
        <authorList>
            <person name="Sulman M."/>
            <person name="Ellouze W."/>
            <person name="Ilyukhin E."/>
        </authorList>
    </citation>
    <scope>NUCLEOTIDE SEQUENCE [LARGE SCALE GENOMIC DNA]</scope>
    <source>
        <strain evidence="2 3">M169</strain>
    </source>
</reference>
<dbReference type="PANTHER" id="PTHR24413">
    <property type="entry name" value="SPECKLE-TYPE POZ PROTEIN"/>
    <property type="match status" value="1"/>
</dbReference>
<dbReference type="PROSITE" id="PS50097">
    <property type="entry name" value="BTB"/>
    <property type="match status" value="1"/>
</dbReference>
<name>A0ABR1NSK6_DIAER</name>
<comment type="caution">
    <text evidence="2">The sequence shown here is derived from an EMBL/GenBank/DDBJ whole genome shotgun (WGS) entry which is preliminary data.</text>
</comment>
<accession>A0ABR1NSK6</accession>
<gene>
    <name evidence="2" type="ORF">SLS63_012023</name>
</gene>
<keyword evidence="3" id="KW-1185">Reference proteome</keyword>
<feature type="domain" description="BTB" evidence="1">
    <location>
        <begin position="24"/>
        <end position="87"/>
    </location>
</feature>
<dbReference type="InterPro" id="IPR011333">
    <property type="entry name" value="SKP1/BTB/POZ_sf"/>
</dbReference>
<organism evidence="2 3">
    <name type="scientific">Diaporthe eres</name>
    <name type="common">Phomopsis oblonga</name>
    <dbReference type="NCBI Taxonomy" id="83184"/>
    <lineage>
        <taxon>Eukaryota</taxon>
        <taxon>Fungi</taxon>
        <taxon>Dikarya</taxon>
        <taxon>Ascomycota</taxon>
        <taxon>Pezizomycotina</taxon>
        <taxon>Sordariomycetes</taxon>
        <taxon>Sordariomycetidae</taxon>
        <taxon>Diaporthales</taxon>
        <taxon>Diaporthaceae</taxon>
        <taxon>Diaporthe</taxon>
        <taxon>Diaporthe eres species complex</taxon>
    </lineage>
</organism>